<reference evidence="4" key="1">
    <citation type="journal article" date="2019" name="Int. J. Syst. Evol. Microbiol.">
        <title>The Global Catalogue of Microorganisms (GCM) 10K type strain sequencing project: providing services to taxonomists for standard genome sequencing and annotation.</title>
        <authorList>
            <consortium name="The Broad Institute Genomics Platform"/>
            <consortium name="The Broad Institute Genome Sequencing Center for Infectious Disease"/>
            <person name="Wu L."/>
            <person name="Ma J."/>
        </authorList>
    </citation>
    <scope>NUCLEOTIDE SEQUENCE [LARGE SCALE GENOMIC DNA]</scope>
    <source>
        <strain evidence="4">CGMCC 4.7241</strain>
    </source>
</reference>
<evidence type="ECO:0000256" key="2">
    <source>
        <dbReference type="SAM" id="Phobius"/>
    </source>
</evidence>
<keyword evidence="2" id="KW-1133">Transmembrane helix</keyword>
<gene>
    <name evidence="3" type="ORF">ACFOUW_13430</name>
</gene>
<name>A0ABV7YB04_9ACTN</name>
<dbReference type="Gene3D" id="2.130.10.10">
    <property type="entry name" value="YVTN repeat-like/Quinoprotein amine dehydrogenase"/>
    <property type="match status" value="1"/>
</dbReference>
<dbReference type="EMBL" id="JBHRZH010000009">
    <property type="protein sequence ID" value="MFC3761841.1"/>
    <property type="molecule type" value="Genomic_DNA"/>
</dbReference>
<accession>A0ABV7YB04</accession>
<feature type="region of interest" description="Disordered" evidence="1">
    <location>
        <begin position="152"/>
        <end position="177"/>
    </location>
</feature>
<feature type="region of interest" description="Disordered" evidence="1">
    <location>
        <begin position="33"/>
        <end position="78"/>
    </location>
</feature>
<dbReference type="InterPro" id="IPR036278">
    <property type="entry name" value="Sialidase_sf"/>
</dbReference>
<keyword evidence="2" id="KW-0472">Membrane</keyword>
<keyword evidence="2" id="KW-0812">Transmembrane</keyword>
<feature type="transmembrane region" description="Helical" evidence="2">
    <location>
        <begin position="7"/>
        <end position="27"/>
    </location>
</feature>
<feature type="compositionally biased region" description="Low complexity" evidence="1">
    <location>
        <begin position="57"/>
        <end position="78"/>
    </location>
</feature>
<proteinExistence type="predicted"/>
<comment type="caution">
    <text evidence="3">The sequence shown here is derived from an EMBL/GenBank/DDBJ whole genome shotgun (WGS) entry which is preliminary data.</text>
</comment>
<dbReference type="PANTHER" id="PTHR47199">
    <property type="entry name" value="PHOTOSYSTEM II STABILITY/ASSEMBLY FACTOR HCF136, CHLOROPLASTIC"/>
    <property type="match status" value="1"/>
</dbReference>
<feature type="compositionally biased region" description="Polar residues" evidence="1">
    <location>
        <begin position="152"/>
        <end position="171"/>
    </location>
</feature>
<evidence type="ECO:0000313" key="3">
    <source>
        <dbReference type="EMBL" id="MFC3761841.1"/>
    </source>
</evidence>
<evidence type="ECO:0000256" key="1">
    <source>
        <dbReference type="SAM" id="MobiDB-lite"/>
    </source>
</evidence>
<keyword evidence="4" id="KW-1185">Reference proteome</keyword>
<protein>
    <submittedName>
        <fullName evidence="3">WD40/YVTN/BNR-like repeat-containing protein</fullName>
    </submittedName>
</protein>
<organism evidence="3 4">
    <name type="scientific">Tenggerimyces flavus</name>
    <dbReference type="NCBI Taxonomy" id="1708749"/>
    <lineage>
        <taxon>Bacteria</taxon>
        <taxon>Bacillati</taxon>
        <taxon>Actinomycetota</taxon>
        <taxon>Actinomycetes</taxon>
        <taxon>Propionibacteriales</taxon>
        <taxon>Nocardioidaceae</taxon>
        <taxon>Tenggerimyces</taxon>
    </lineage>
</organism>
<dbReference type="PANTHER" id="PTHR47199:SF2">
    <property type="entry name" value="PHOTOSYSTEM II STABILITY_ASSEMBLY FACTOR HCF136, CHLOROPLASTIC"/>
    <property type="match status" value="1"/>
</dbReference>
<dbReference type="SUPFAM" id="SSF50939">
    <property type="entry name" value="Sialidases"/>
    <property type="match status" value="1"/>
</dbReference>
<dbReference type="RefSeq" id="WP_205114595.1">
    <property type="nucleotide sequence ID" value="NZ_JAFBCM010000001.1"/>
</dbReference>
<sequence>MAQVGRIGVIALASLVVVDVVLVSFAIQHVRSGNADPRTAPTPLPSISSPAVEPSRTASPKPTGSASPSATAPATPAATGPVLIDIGSGDAVARATVGTCGDGGGSVQLSTDGGKTFSSAGLPDEAAVILRIASSDSDNAWVVASSSDCSEATTYRTSNGGESWDDSQGSAGSWHKVGDPAAEVHAPEGTVDVPCADEATVTGLSTLSQELAYVLCSDGQVLRSRDAGGSWRERGKAVGALDLDFVDETSGLAAATGDSSCEGVAIMSTSDAGETWEQSACVETTSTSPPDISAAGERAYLAVAGTVWYSTDTGETWERR</sequence>
<evidence type="ECO:0000313" key="4">
    <source>
        <dbReference type="Proteomes" id="UP001595699"/>
    </source>
</evidence>
<dbReference type="InterPro" id="IPR015943">
    <property type="entry name" value="WD40/YVTN_repeat-like_dom_sf"/>
</dbReference>
<dbReference type="Proteomes" id="UP001595699">
    <property type="component" value="Unassembled WGS sequence"/>
</dbReference>